<reference evidence="1" key="1">
    <citation type="submission" date="2021-06" db="EMBL/GenBank/DDBJ databases">
        <title>Parelaphostrongylus tenuis whole genome reference sequence.</title>
        <authorList>
            <person name="Garwood T.J."/>
            <person name="Larsen P.A."/>
            <person name="Fountain-Jones N.M."/>
            <person name="Garbe J.R."/>
            <person name="Macchietto M.G."/>
            <person name="Kania S.A."/>
            <person name="Gerhold R.W."/>
            <person name="Richards J.E."/>
            <person name="Wolf T.M."/>
        </authorList>
    </citation>
    <scope>NUCLEOTIDE SEQUENCE</scope>
    <source>
        <strain evidence="1">MNPRO001-30</strain>
        <tissue evidence="1">Meninges</tissue>
    </source>
</reference>
<accession>A0AAD5MGN2</accession>
<sequence>MLAFHAGDLGSIPGQCTKIVAKVCSPCALFRPGCSPCSNPMCISICFKGYSLCSSVLGQDRADSLGFFVSQGDDQCTWTAATEPYRRPRKREPSRELIFRHRIDPPVTELPLAVSEIDKLSSEWIYVQKEPKMITAASNLERPAVPTDIPAPPSSQLLVPSHRETHLVPATMLPG</sequence>
<evidence type="ECO:0000313" key="1">
    <source>
        <dbReference type="EMBL" id="KAJ1358217.1"/>
    </source>
</evidence>
<dbReference type="AlphaFoldDB" id="A0AAD5MGN2"/>
<comment type="caution">
    <text evidence="1">The sequence shown here is derived from an EMBL/GenBank/DDBJ whole genome shotgun (WGS) entry which is preliminary data.</text>
</comment>
<name>A0AAD5MGN2_PARTN</name>
<protein>
    <submittedName>
        <fullName evidence="1">Uncharacterized protein</fullName>
    </submittedName>
</protein>
<dbReference type="Proteomes" id="UP001196413">
    <property type="component" value="Unassembled WGS sequence"/>
</dbReference>
<proteinExistence type="predicted"/>
<evidence type="ECO:0000313" key="2">
    <source>
        <dbReference type="Proteomes" id="UP001196413"/>
    </source>
</evidence>
<keyword evidence="2" id="KW-1185">Reference proteome</keyword>
<organism evidence="1 2">
    <name type="scientific">Parelaphostrongylus tenuis</name>
    <name type="common">Meningeal worm</name>
    <dbReference type="NCBI Taxonomy" id="148309"/>
    <lineage>
        <taxon>Eukaryota</taxon>
        <taxon>Metazoa</taxon>
        <taxon>Ecdysozoa</taxon>
        <taxon>Nematoda</taxon>
        <taxon>Chromadorea</taxon>
        <taxon>Rhabditida</taxon>
        <taxon>Rhabditina</taxon>
        <taxon>Rhabditomorpha</taxon>
        <taxon>Strongyloidea</taxon>
        <taxon>Metastrongylidae</taxon>
        <taxon>Parelaphostrongylus</taxon>
    </lineage>
</organism>
<gene>
    <name evidence="1" type="ORF">KIN20_016575</name>
</gene>
<dbReference type="EMBL" id="JAHQIW010003325">
    <property type="protein sequence ID" value="KAJ1358217.1"/>
    <property type="molecule type" value="Genomic_DNA"/>
</dbReference>